<dbReference type="Pfam" id="PF13458">
    <property type="entry name" value="Peripla_BP_6"/>
    <property type="match status" value="1"/>
</dbReference>
<dbReference type="InterPro" id="IPR028081">
    <property type="entry name" value="Leu-bd"/>
</dbReference>
<dbReference type="InterPro" id="IPR000709">
    <property type="entry name" value="Leu_Ile_Val-bd"/>
</dbReference>
<evidence type="ECO:0000256" key="2">
    <source>
        <dbReference type="ARBA" id="ARBA00022448"/>
    </source>
</evidence>
<name>A0ABW9E5T0_9BURK</name>
<evidence type="ECO:0000313" key="7">
    <source>
        <dbReference type="Proteomes" id="UP001629432"/>
    </source>
</evidence>
<evidence type="ECO:0000313" key="6">
    <source>
        <dbReference type="EMBL" id="MFM0642416.1"/>
    </source>
</evidence>
<keyword evidence="4" id="KW-0029">Amino-acid transport</keyword>
<keyword evidence="3" id="KW-0732">Signal</keyword>
<dbReference type="InterPro" id="IPR028082">
    <property type="entry name" value="Peripla_BP_I"/>
</dbReference>
<dbReference type="CDD" id="cd06342">
    <property type="entry name" value="PBP1_ABC_LIVBP-like"/>
    <property type="match status" value="1"/>
</dbReference>
<protein>
    <submittedName>
        <fullName evidence="6">Branched-chain amino acid ABC transporter substrate-binding protein</fullName>
    </submittedName>
</protein>
<evidence type="ECO:0000256" key="4">
    <source>
        <dbReference type="ARBA" id="ARBA00022970"/>
    </source>
</evidence>
<feature type="domain" description="Leucine-binding protein" evidence="5">
    <location>
        <begin position="12"/>
        <end position="341"/>
    </location>
</feature>
<sequence length="361" mass="37939">MCVSPAQAQQTVLIGAANPLTGSLAAMGKDAENGTRLAIEEINASGLVIGGQKITLSLDGKDDAGDPRTATMISQSLVDDKVVAIVGHLNSGATIPASKAYSEAGIVQLTTSTNPAYTLQGFKTTYRLTATDAQQGPALANYVIKKIKPKKVAIVDDATAYGQGLADQFEKAIKALGVDVVSRDATNDKAVDFRAILTKIKGENPDIIMFGGADAGAGPFTKQAKQLGLRAKILGGDGICTEKLAELAGDAVDNVICSEAGAPLEKMPGGKAFQAKYLKRFNQPIQGYAPYDYDAVYVVVDAMKRANSTEKARILAAMPTSSYEGVTGKFSFDSKGDLAHGSISMFTYVAGKKHFLEEFKL</sequence>
<comment type="similarity">
    <text evidence="1">Belongs to the leucine-binding protein family.</text>
</comment>
<dbReference type="SUPFAM" id="SSF53822">
    <property type="entry name" value="Periplasmic binding protein-like I"/>
    <property type="match status" value="1"/>
</dbReference>
<dbReference type="EMBL" id="JAQQCF010000072">
    <property type="protein sequence ID" value="MFM0642416.1"/>
    <property type="molecule type" value="Genomic_DNA"/>
</dbReference>
<accession>A0ABW9E5T0</accession>
<dbReference type="PANTHER" id="PTHR47151">
    <property type="entry name" value="LEU/ILE/VAL-BINDING ABC TRANSPORTER SUBUNIT"/>
    <property type="match status" value="1"/>
</dbReference>
<organism evidence="6 7">
    <name type="scientific">Paraburkholderia metrosideri</name>
    <dbReference type="NCBI Taxonomy" id="580937"/>
    <lineage>
        <taxon>Bacteria</taxon>
        <taxon>Pseudomonadati</taxon>
        <taxon>Pseudomonadota</taxon>
        <taxon>Betaproteobacteria</taxon>
        <taxon>Burkholderiales</taxon>
        <taxon>Burkholderiaceae</taxon>
        <taxon>Paraburkholderia</taxon>
    </lineage>
</organism>
<reference evidence="6 7" key="1">
    <citation type="journal article" date="2024" name="Chem. Sci.">
        <title>Discovery of megapolipeptins by genome mining of a Burkholderiales bacteria collection.</title>
        <authorList>
            <person name="Paulo B.S."/>
            <person name="Recchia M.J.J."/>
            <person name="Lee S."/>
            <person name="Fergusson C.H."/>
            <person name="Romanowski S.B."/>
            <person name="Hernandez A."/>
            <person name="Krull N."/>
            <person name="Liu D.Y."/>
            <person name="Cavanagh H."/>
            <person name="Bos A."/>
            <person name="Gray C.A."/>
            <person name="Murphy B.T."/>
            <person name="Linington R.G."/>
            <person name="Eustaquio A.S."/>
        </authorList>
    </citation>
    <scope>NUCLEOTIDE SEQUENCE [LARGE SCALE GENOMIC DNA]</scope>
    <source>
        <strain evidence="6 7">RL17-338-BIC-A</strain>
    </source>
</reference>
<evidence type="ECO:0000256" key="3">
    <source>
        <dbReference type="ARBA" id="ARBA00022729"/>
    </source>
</evidence>
<evidence type="ECO:0000259" key="5">
    <source>
        <dbReference type="Pfam" id="PF13458"/>
    </source>
</evidence>
<dbReference type="Gene3D" id="3.40.50.2300">
    <property type="match status" value="2"/>
</dbReference>
<comment type="caution">
    <text evidence="6">The sequence shown here is derived from an EMBL/GenBank/DDBJ whole genome shotgun (WGS) entry which is preliminary data.</text>
</comment>
<evidence type="ECO:0000256" key="1">
    <source>
        <dbReference type="ARBA" id="ARBA00010062"/>
    </source>
</evidence>
<dbReference type="PRINTS" id="PR00337">
    <property type="entry name" value="LEUILEVALBP"/>
</dbReference>
<keyword evidence="7" id="KW-1185">Reference proteome</keyword>
<keyword evidence="2" id="KW-0813">Transport</keyword>
<gene>
    <name evidence="6" type="ORF">PQQ63_37690</name>
</gene>
<dbReference type="RefSeq" id="WP_408238310.1">
    <property type="nucleotide sequence ID" value="NZ_JAQQCF010000072.1"/>
</dbReference>
<dbReference type="Proteomes" id="UP001629432">
    <property type="component" value="Unassembled WGS sequence"/>
</dbReference>
<proteinExistence type="inferred from homology"/>
<dbReference type="PANTHER" id="PTHR47151:SF2">
    <property type="entry name" value="AMINO ACID BINDING PROTEIN"/>
    <property type="match status" value="1"/>
</dbReference>